<dbReference type="GO" id="GO:0031083">
    <property type="term" value="C:BLOC-1 complex"/>
    <property type="evidence" value="ECO:0007669"/>
    <property type="project" value="TreeGrafter"/>
</dbReference>
<dbReference type="Pfam" id="PF15753">
    <property type="entry name" value="BLOC1S3"/>
    <property type="match status" value="1"/>
</dbReference>
<comment type="caution">
    <text evidence="4">The sequence shown here is derived from an EMBL/GenBank/DDBJ whole genome shotgun (WGS) entry which is preliminary data.</text>
</comment>
<evidence type="ECO:0000313" key="5">
    <source>
        <dbReference type="Proteomes" id="UP001461498"/>
    </source>
</evidence>
<sequence length="157" mass="17442">MDSKNSLIVVGEASESDDEVDSIPQEITESKSVSFNGAVIVGSDSDSDDNYAITAEAFASKFEEFKPANPRFNTILHKKLKESNTNLSEDIIELVKSSYKFASEQMREISNCLMEAQIDAAETQKNLRSSLITMEKVDWALNDLLSTSFLSKSQMKL</sequence>
<evidence type="ECO:0000256" key="3">
    <source>
        <dbReference type="SAM" id="MobiDB-lite"/>
    </source>
</evidence>
<evidence type="ECO:0000313" key="4">
    <source>
        <dbReference type="EMBL" id="KAK9500965.1"/>
    </source>
</evidence>
<protein>
    <recommendedName>
        <fullName evidence="2">Biogenesis of lysosome-related organelles complex 1 subunit 3</fullName>
    </recommendedName>
</protein>
<reference evidence="4 5" key="1">
    <citation type="submission" date="2022-12" db="EMBL/GenBank/DDBJ databases">
        <title>Chromosome-level genome assembly of true bugs.</title>
        <authorList>
            <person name="Ma L."/>
            <person name="Li H."/>
        </authorList>
    </citation>
    <scope>NUCLEOTIDE SEQUENCE [LARGE SCALE GENOMIC DNA]</scope>
    <source>
        <strain evidence="4">Lab_2022b</strain>
    </source>
</reference>
<comment type="similarity">
    <text evidence="1">Belongs to the BLOC1S3 family.</text>
</comment>
<feature type="region of interest" description="Disordered" evidence="3">
    <location>
        <begin position="1"/>
        <end position="23"/>
    </location>
</feature>
<gene>
    <name evidence="4" type="ORF">O3M35_002117</name>
</gene>
<evidence type="ECO:0000256" key="1">
    <source>
        <dbReference type="ARBA" id="ARBA00008942"/>
    </source>
</evidence>
<keyword evidence="5" id="KW-1185">Reference proteome</keyword>
<dbReference type="PANTHER" id="PTHR31974:SF2">
    <property type="entry name" value="BIOGENESIS OF LYSOSOME-RELATED ORGANELLES COMPLEX 1 SUBUNIT 3"/>
    <property type="match status" value="1"/>
</dbReference>
<proteinExistence type="inferred from homology"/>
<dbReference type="Proteomes" id="UP001461498">
    <property type="component" value="Unassembled WGS sequence"/>
</dbReference>
<dbReference type="InterPro" id="IPR017245">
    <property type="entry name" value="BLOC-1_complex_su-3"/>
</dbReference>
<dbReference type="AlphaFoldDB" id="A0AAW1CTY7"/>
<dbReference type="EMBL" id="JAPXFL010000010">
    <property type="protein sequence ID" value="KAK9500965.1"/>
    <property type="molecule type" value="Genomic_DNA"/>
</dbReference>
<accession>A0AAW1CTY7</accession>
<organism evidence="4 5">
    <name type="scientific">Rhynocoris fuscipes</name>
    <dbReference type="NCBI Taxonomy" id="488301"/>
    <lineage>
        <taxon>Eukaryota</taxon>
        <taxon>Metazoa</taxon>
        <taxon>Ecdysozoa</taxon>
        <taxon>Arthropoda</taxon>
        <taxon>Hexapoda</taxon>
        <taxon>Insecta</taxon>
        <taxon>Pterygota</taxon>
        <taxon>Neoptera</taxon>
        <taxon>Paraneoptera</taxon>
        <taxon>Hemiptera</taxon>
        <taxon>Heteroptera</taxon>
        <taxon>Panheteroptera</taxon>
        <taxon>Cimicomorpha</taxon>
        <taxon>Reduviidae</taxon>
        <taxon>Harpactorinae</taxon>
        <taxon>Harpactorini</taxon>
        <taxon>Rhynocoris</taxon>
    </lineage>
</organism>
<evidence type="ECO:0000256" key="2">
    <source>
        <dbReference type="ARBA" id="ARBA00019581"/>
    </source>
</evidence>
<name>A0AAW1CTY7_9HEMI</name>
<dbReference type="PANTHER" id="PTHR31974">
    <property type="entry name" value="BIOGENESIS OF LYSOSOME-RELATED ORGANELLES COMPLEX 1 SUBUNIT 3"/>
    <property type="match status" value="1"/>
</dbReference>